<feature type="transmembrane region" description="Helical" evidence="5">
    <location>
        <begin position="174"/>
        <end position="196"/>
    </location>
</feature>
<dbReference type="Gene3D" id="1.10.287.950">
    <property type="entry name" value="Methyl-accepting chemotaxis protein"/>
    <property type="match status" value="1"/>
</dbReference>
<keyword evidence="3 5" id="KW-1133">Transmembrane helix</keyword>
<evidence type="ECO:0000256" key="3">
    <source>
        <dbReference type="ARBA" id="ARBA00022989"/>
    </source>
</evidence>
<evidence type="ECO:0000256" key="2">
    <source>
        <dbReference type="ARBA" id="ARBA00022692"/>
    </source>
</evidence>
<evidence type="ECO:0000259" key="6">
    <source>
        <dbReference type="Pfam" id="PF12698"/>
    </source>
</evidence>
<feature type="transmembrane region" description="Helical" evidence="5">
    <location>
        <begin position="288"/>
        <end position="306"/>
    </location>
</feature>
<dbReference type="InterPro" id="IPR013525">
    <property type="entry name" value="ABC2_TM"/>
</dbReference>
<dbReference type="RefSeq" id="WP_251610872.1">
    <property type="nucleotide sequence ID" value="NZ_JAMQJY010000003.1"/>
</dbReference>
<evidence type="ECO:0000313" key="7">
    <source>
        <dbReference type="EMBL" id="MCM2677269.1"/>
    </source>
</evidence>
<evidence type="ECO:0000256" key="4">
    <source>
        <dbReference type="ARBA" id="ARBA00023136"/>
    </source>
</evidence>
<organism evidence="7 8">
    <name type="scientific">Alkalicoccobacillus plakortidis</name>
    <dbReference type="NCBI Taxonomy" id="444060"/>
    <lineage>
        <taxon>Bacteria</taxon>
        <taxon>Bacillati</taxon>
        <taxon>Bacillota</taxon>
        <taxon>Bacilli</taxon>
        <taxon>Bacillales</taxon>
        <taxon>Bacillaceae</taxon>
        <taxon>Alkalicoccobacillus</taxon>
    </lineage>
</organism>
<sequence length="307" mass="33011">MSYLLVRASLQRVDLNLRLGAQQLDENGNALEEGANSLAEGLPQIQDGLHSLNGGLNDLADGAGQLNDGAHELKDGSVQLVDGSQELADKLAEGAEEVRDIHSEDDNAGMFSAPTELSETQVSELPNYGYGMAPYMMSVALFIGAVIYCLLFPIKEPAEYPTSGIKWWLSKFSIHFLVSLLQASVLVAVMVWIVGLEPQSVGATLLVALVTSIAFMALIQFFNILFGPPGSFMMLILMIFQLGGAGGTFPIQLSNGFFQAIHPFLPMTYSIDAYRQAITLGGSMVSDLLVLAGIFVVFTVVPLHILL</sequence>
<protein>
    <submittedName>
        <fullName evidence="7">YhgE/Pip family protein</fullName>
    </submittedName>
</protein>
<dbReference type="PANTHER" id="PTHR43077">
    <property type="entry name" value="TRANSPORT PERMEASE YVFS-RELATED"/>
    <property type="match status" value="1"/>
</dbReference>
<dbReference type="InterPro" id="IPR023908">
    <property type="entry name" value="xxxLxxG_rpt"/>
</dbReference>
<feature type="transmembrane region" description="Helical" evidence="5">
    <location>
        <begin position="232"/>
        <end position="251"/>
    </location>
</feature>
<comment type="subcellular location">
    <subcellularLocation>
        <location evidence="1">Membrane</location>
        <topology evidence="1">Multi-pass membrane protein</topology>
    </subcellularLocation>
</comment>
<dbReference type="Proteomes" id="UP001203665">
    <property type="component" value="Unassembled WGS sequence"/>
</dbReference>
<keyword evidence="8" id="KW-1185">Reference proteome</keyword>
<dbReference type="NCBIfam" id="TIGR03057">
    <property type="entry name" value="xxxLxxG_by_4"/>
    <property type="match status" value="2"/>
</dbReference>
<feature type="domain" description="ABC-2 type transporter transmembrane" evidence="6">
    <location>
        <begin position="106"/>
        <end position="301"/>
    </location>
</feature>
<keyword evidence="4 5" id="KW-0472">Membrane</keyword>
<dbReference type="PANTHER" id="PTHR43077:SF5">
    <property type="entry name" value="PHAGE INFECTION PROTEIN"/>
    <property type="match status" value="1"/>
</dbReference>
<comment type="caution">
    <text evidence="7">The sequence shown here is derived from an EMBL/GenBank/DDBJ whole genome shotgun (WGS) entry which is preliminary data.</text>
</comment>
<dbReference type="EMBL" id="JAMQJY010000003">
    <property type="protein sequence ID" value="MCM2677269.1"/>
    <property type="molecule type" value="Genomic_DNA"/>
</dbReference>
<dbReference type="NCBIfam" id="TIGR03062">
    <property type="entry name" value="pip_yhgE_Cterm"/>
    <property type="match status" value="1"/>
</dbReference>
<name>A0ABT0XMY9_9BACI</name>
<dbReference type="InterPro" id="IPR051328">
    <property type="entry name" value="T7SS_ABC-Transporter"/>
</dbReference>
<accession>A0ABT0XMY9</accession>
<reference evidence="7" key="1">
    <citation type="submission" date="2022-06" db="EMBL/GenBank/DDBJ databases">
        <title>Alkalicoccobacillus porphyridii sp. nov., isolated from a marine red alga, Porphyridium purpureum and reclassification of Shouchella plakortidis and Shouchella gibsonii as Alkalicoccobacillus plakortidis comb. nov. and Alkalicoccobacillus gibsonii comb. nov.</title>
        <authorList>
            <person name="Kim K.H."/>
            <person name="Lee J.K."/>
            <person name="Han D.M."/>
            <person name="Baek J.H."/>
            <person name="Jeon C.O."/>
        </authorList>
    </citation>
    <scope>NUCLEOTIDE SEQUENCE</scope>
    <source>
        <strain evidence="7">DSM 19153</strain>
    </source>
</reference>
<evidence type="ECO:0000256" key="1">
    <source>
        <dbReference type="ARBA" id="ARBA00004141"/>
    </source>
</evidence>
<dbReference type="Pfam" id="PF12698">
    <property type="entry name" value="ABC2_membrane_3"/>
    <property type="match status" value="1"/>
</dbReference>
<keyword evidence="2 5" id="KW-0812">Transmembrane</keyword>
<feature type="transmembrane region" description="Helical" evidence="5">
    <location>
        <begin position="203"/>
        <end position="226"/>
    </location>
</feature>
<feature type="transmembrane region" description="Helical" evidence="5">
    <location>
        <begin position="135"/>
        <end position="154"/>
    </location>
</feature>
<gene>
    <name evidence="7" type="ORF">NDM98_18740</name>
</gene>
<proteinExistence type="predicted"/>
<evidence type="ECO:0000313" key="8">
    <source>
        <dbReference type="Proteomes" id="UP001203665"/>
    </source>
</evidence>
<evidence type="ECO:0000256" key="5">
    <source>
        <dbReference type="SAM" id="Phobius"/>
    </source>
</evidence>
<dbReference type="InterPro" id="IPR017501">
    <property type="entry name" value="Phage_infect_YhgE_C"/>
</dbReference>